<evidence type="ECO:0000313" key="3">
    <source>
        <dbReference type="Proteomes" id="UP001596086"/>
    </source>
</evidence>
<dbReference type="RefSeq" id="WP_379765960.1">
    <property type="nucleotide sequence ID" value="NZ_JBHSMZ010000001.1"/>
</dbReference>
<gene>
    <name evidence="2" type="ORF">ACFPO9_01425</name>
</gene>
<dbReference type="Pfam" id="PF10720">
    <property type="entry name" value="DUF2515"/>
    <property type="match status" value="1"/>
</dbReference>
<dbReference type="Proteomes" id="UP001596086">
    <property type="component" value="Unassembled WGS sequence"/>
</dbReference>
<name>A0ABW0RR98_9BURK</name>
<proteinExistence type="predicted"/>
<sequence>MNDRHSPGAVNPSLAPGKYHGIPIGRQAPDGETLSAERLWASFQIEAEDLLKIDGRWIADDRERNRRINAAYARLWLADRRFQWAGLAAFASKQVGCGLLHSADILDAHRQERERIERSLGQGSAPGVQYGATLKLLATEMGASGMAHRLGHGNTHVFLDVYPLHRFYMERGYDEFIACLPERQKARYAVRWEVARSTLAFAAPFPEVARGFTQIERGQIAESVRTLAQHEQVNVLQKIMYDSAVMQLLLDWNQLAWAVEFPSGDYEAIRLNLSARCPARAGTTTTFSQDRYAKLWDPAERMPFVFAAADRLDELLKGPAPGEVEESIRTISSNAVTA</sequence>
<comment type="caution">
    <text evidence="2">The sequence shown here is derived from an EMBL/GenBank/DDBJ whole genome shotgun (WGS) entry which is preliminary data.</text>
</comment>
<protein>
    <submittedName>
        <fullName evidence="2">DUF2515 family protein</fullName>
    </submittedName>
</protein>
<dbReference type="EMBL" id="JBHSMZ010000001">
    <property type="protein sequence ID" value="MFC5547173.1"/>
    <property type="molecule type" value="Genomic_DNA"/>
</dbReference>
<keyword evidence="3" id="KW-1185">Reference proteome</keyword>
<dbReference type="InterPro" id="IPR019658">
    <property type="entry name" value="DUF2515"/>
</dbReference>
<evidence type="ECO:0000256" key="1">
    <source>
        <dbReference type="SAM" id="MobiDB-lite"/>
    </source>
</evidence>
<evidence type="ECO:0000313" key="2">
    <source>
        <dbReference type="EMBL" id="MFC5547173.1"/>
    </source>
</evidence>
<organism evidence="2 3">
    <name type="scientific">Massilia aerilata</name>
    <dbReference type="NCBI Taxonomy" id="453817"/>
    <lineage>
        <taxon>Bacteria</taxon>
        <taxon>Pseudomonadati</taxon>
        <taxon>Pseudomonadota</taxon>
        <taxon>Betaproteobacteria</taxon>
        <taxon>Burkholderiales</taxon>
        <taxon>Oxalobacteraceae</taxon>
        <taxon>Telluria group</taxon>
        <taxon>Massilia</taxon>
    </lineage>
</organism>
<accession>A0ABW0RR98</accession>
<reference evidence="3" key="1">
    <citation type="journal article" date="2019" name="Int. J. Syst. Evol. Microbiol.">
        <title>The Global Catalogue of Microorganisms (GCM) 10K type strain sequencing project: providing services to taxonomists for standard genome sequencing and annotation.</title>
        <authorList>
            <consortium name="The Broad Institute Genomics Platform"/>
            <consortium name="The Broad Institute Genome Sequencing Center for Infectious Disease"/>
            <person name="Wu L."/>
            <person name="Ma J."/>
        </authorList>
    </citation>
    <scope>NUCLEOTIDE SEQUENCE [LARGE SCALE GENOMIC DNA]</scope>
    <source>
        <strain evidence="3">CGMCC 4.5798</strain>
    </source>
</reference>
<feature type="region of interest" description="Disordered" evidence="1">
    <location>
        <begin position="1"/>
        <end position="26"/>
    </location>
</feature>